<gene>
    <name evidence="2" type="ORF">JOM49_006379</name>
</gene>
<protein>
    <submittedName>
        <fullName evidence="2">Membrane protein</fullName>
    </submittedName>
</protein>
<evidence type="ECO:0000256" key="1">
    <source>
        <dbReference type="SAM" id="MobiDB-lite"/>
    </source>
</evidence>
<feature type="region of interest" description="Disordered" evidence="1">
    <location>
        <begin position="123"/>
        <end position="142"/>
    </location>
</feature>
<comment type="caution">
    <text evidence="2">The sequence shown here is derived from an EMBL/GenBank/DDBJ whole genome shotgun (WGS) entry which is preliminary data.</text>
</comment>
<proteinExistence type="predicted"/>
<dbReference type="CDD" id="cd07812">
    <property type="entry name" value="SRPBCC"/>
    <property type="match status" value="1"/>
</dbReference>
<evidence type="ECO:0000313" key="2">
    <source>
        <dbReference type="EMBL" id="MBP2184853.1"/>
    </source>
</evidence>
<name>A0ABS4Q166_9PSEU</name>
<dbReference type="SUPFAM" id="SSF55961">
    <property type="entry name" value="Bet v1-like"/>
    <property type="match status" value="1"/>
</dbReference>
<feature type="compositionally biased region" description="Basic and acidic residues" evidence="1">
    <location>
        <begin position="128"/>
        <end position="142"/>
    </location>
</feature>
<dbReference type="Pfam" id="PF10604">
    <property type="entry name" value="Polyketide_cyc2"/>
    <property type="match status" value="1"/>
</dbReference>
<accession>A0ABS4Q166</accession>
<dbReference type="InterPro" id="IPR019587">
    <property type="entry name" value="Polyketide_cyclase/dehydratase"/>
</dbReference>
<sequence length="142" mass="15475">MPSYHHTGTVDVPAEDLFGYLAEPGNLPHFLPSMTEAHREGGDRVHVEAEVHGKHVEGEAWLRVDQGARTLKWGAPGEDDYHGELSVTETEPGTSEVTIELHTERAGGDDVQRGLEEAVATLSQRAAAETDKEAAEHQEGWS</sequence>
<dbReference type="Gene3D" id="3.30.530.20">
    <property type="match status" value="1"/>
</dbReference>
<dbReference type="RefSeq" id="WP_209667811.1">
    <property type="nucleotide sequence ID" value="NZ_JAGGMS010000001.1"/>
</dbReference>
<reference evidence="2 3" key="1">
    <citation type="submission" date="2021-03" db="EMBL/GenBank/DDBJ databases">
        <title>Sequencing the genomes of 1000 actinobacteria strains.</title>
        <authorList>
            <person name="Klenk H.-P."/>
        </authorList>
    </citation>
    <scope>NUCLEOTIDE SEQUENCE [LARGE SCALE GENOMIC DNA]</scope>
    <source>
        <strain evidence="2 3">DSM 45510</strain>
    </source>
</reference>
<dbReference type="InterPro" id="IPR023393">
    <property type="entry name" value="START-like_dom_sf"/>
</dbReference>
<feature type="region of interest" description="Disordered" evidence="1">
    <location>
        <begin position="74"/>
        <end position="94"/>
    </location>
</feature>
<evidence type="ECO:0000313" key="3">
    <source>
        <dbReference type="Proteomes" id="UP000741013"/>
    </source>
</evidence>
<dbReference type="EMBL" id="JAGGMS010000001">
    <property type="protein sequence ID" value="MBP2184853.1"/>
    <property type="molecule type" value="Genomic_DNA"/>
</dbReference>
<keyword evidence="3" id="KW-1185">Reference proteome</keyword>
<organism evidence="2 3">
    <name type="scientific">Amycolatopsis magusensis</name>
    <dbReference type="NCBI Taxonomy" id="882444"/>
    <lineage>
        <taxon>Bacteria</taxon>
        <taxon>Bacillati</taxon>
        <taxon>Actinomycetota</taxon>
        <taxon>Actinomycetes</taxon>
        <taxon>Pseudonocardiales</taxon>
        <taxon>Pseudonocardiaceae</taxon>
        <taxon>Amycolatopsis</taxon>
    </lineage>
</organism>
<dbReference type="Proteomes" id="UP000741013">
    <property type="component" value="Unassembled WGS sequence"/>
</dbReference>